<dbReference type="AlphaFoldDB" id="A0A448XBR8"/>
<dbReference type="EMBL" id="CAAALY010245337">
    <property type="protein sequence ID" value="VEL33196.1"/>
    <property type="molecule type" value="Genomic_DNA"/>
</dbReference>
<comment type="caution">
    <text evidence="2">The sequence shown here is derived from an EMBL/GenBank/DDBJ whole genome shotgun (WGS) entry which is preliminary data.</text>
</comment>
<feature type="region of interest" description="Disordered" evidence="1">
    <location>
        <begin position="62"/>
        <end position="232"/>
    </location>
</feature>
<organism evidence="2 3">
    <name type="scientific">Protopolystoma xenopodis</name>
    <dbReference type="NCBI Taxonomy" id="117903"/>
    <lineage>
        <taxon>Eukaryota</taxon>
        <taxon>Metazoa</taxon>
        <taxon>Spiralia</taxon>
        <taxon>Lophotrochozoa</taxon>
        <taxon>Platyhelminthes</taxon>
        <taxon>Monogenea</taxon>
        <taxon>Polyopisthocotylea</taxon>
        <taxon>Polystomatidea</taxon>
        <taxon>Polystomatidae</taxon>
        <taxon>Protopolystoma</taxon>
    </lineage>
</organism>
<feature type="compositionally biased region" description="Basic and acidic residues" evidence="1">
    <location>
        <begin position="276"/>
        <end position="318"/>
    </location>
</feature>
<dbReference type="Proteomes" id="UP000784294">
    <property type="component" value="Unassembled WGS sequence"/>
</dbReference>
<proteinExistence type="predicted"/>
<feature type="region of interest" description="Disordered" evidence="1">
    <location>
        <begin position="248"/>
        <end position="332"/>
    </location>
</feature>
<gene>
    <name evidence="2" type="ORF">PXEA_LOCUS26636</name>
</gene>
<feature type="compositionally biased region" description="Acidic residues" evidence="1">
    <location>
        <begin position="151"/>
        <end position="164"/>
    </location>
</feature>
<sequence length="332" mass="37752">MPVTFLTPWHTDNPEFRQAIRSLRQQNLQQLCSRDHLEFPTRPGALEPGQTRASQTGLFSSADAVAERSSPLEARAVASPIRPTGRGTSQWHPMERQLESRGRLEPDRPGPTNASSPIRAVSTPPADVPSRPEMRRQKGAAKKEEEKEQQQEEEEEEGEKEEEEEWRKSGERGQTVERERRRRRRQEAGERQRERRRQQSHRLANQAQYSPAEVKQAAVERTPPVSLATNSDSVSSLFVAGYARQGHLPAVQRPRGAGVNITESAPRRAGRQTQFEARRRQRQSDRQRQRERERERGREQPRRGRQEHAADGTSKGEDGGQDGNGNSSTFSL</sequence>
<feature type="compositionally biased region" description="Basic and acidic residues" evidence="1">
    <location>
        <begin position="165"/>
        <end position="179"/>
    </location>
</feature>
<keyword evidence="3" id="KW-1185">Reference proteome</keyword>
<feature type="compositionally biased region" description="Basic and acidic residues" evidence="1">
    <location>
        <begin position="130"/>
        <end position="150"/>
    </location>
</feature>
<protein>
    <submittedName>
        <fullName evidence="2">Uncharacterized protein</fullName>
    </submittedName>
</protein>
<evidence type="ECO:0000256" key="1">
    <source>
        <dbReference type="SAM" id="MobiDB-lite"/>
    </source>
</evidence>
<name>A0A448XBR8_9PLAT</name>
<evidence type="ECO:0000313" key="2">
    <source>
        <dbReference type="EMBL" id="VEL33196.1"/>
    </source>
</evidence>
<evidence type="ECO:0000313" key="3">
    <source>
        <dbReference type="Proteomes" id="UP000784294"/>
    </source>
</evidence>
<reference evidence="2" key="1">
    <citation type="submission" date="2018-11" db="EMBL/GenBank/DDBJ databases">
        <authorList>
            <consortium name="Pathogen Informatics"/>
        </authorList>
    </citation>
    <scope>NUCLEOTIDE SEQUENCE</scope>
</reference>
<accession>A0A448XBR8</accession>
<feature type="compositionally biased region" description="Basic and acidic residues" evidence="1">
    <location>
        <begin position="93"/>
        <end position="108"/>
    </location>
</feature>